<comment type="caution">
    <text evidence="3">The sequence shown here is derived from an EMBL/GenBank/DDBJ whole genome shotgun (WGS) entry which is preliminary data.</text>
</comment>
<dbReference type="InterPro" id="IPR029063">
    <property type="entry name" value="SAM-dependent_MTases_sf"/>
</dbReference>
<evidence type="ECO:0000256" key="1">
    <source>
        <dbReference type="ARBA" id="ARBA00022679"/>
    </source>
</evidence>
<proteinExistence type="predicted"/>
<name>A0A846XR97_9NOCA</name>
<evidence type="ECO:0000259" key="2">
    <source>
        <dbReference type="Pfam" id="PF13649"/>
    </source>
</evidence>
<dbReference type="EMBL" id="JAAXOO010000008">
    <property type="protein sequence ID" value="NKY37300.1"/>
    <property type="molecule type" value="Genomic_DNA"/>
</dbReference>
<dbReference type="Gene3D" id="3.40.50.150">
    <property type="entry name" value="Vaccinia Virus protein VP39"/>
    <property type="match status" value="1"/>
</dbReference>
<keyword evidence="4" id="KW-1185">Reference proteome</keyword>
<dbReference type="CDD" id="cd02440">
    <property type="entry name" value="AdoMet_MTases"/>
    <property type="match status" value="1"/>
</dbReference>
<dbReference type="SUPFAM" id="SSF53335">
    <property type="entry name" value="S-adenosyl-L-methionine-dependent methyltransferases"/>
    <property type="match status" value="1"/>
</dbReference>
<sequence length="203" mass="22641">MDQQFWDDMYGETEQRFSGLPNDALVTEVTGMTPGQALDLGCGEGADAYWLAERGWQVTAVDISKVAIERASAGHPEISWRHADIAVTPLPSRSFDLVSAHYFPIAHEPGHATVRGLLDSVAPGGTLLFVTHDPTEFPAQEQHSHAQEGHQHQFDPYAYYLPADILGLLDDQWSVQVDERRDRNRPAAGHQIKDLVLRLRRAH</sequence>
<dbReference type="RefSeq" id="WP_068040792.1">
    <property type="nucleotide sequence ID" value="NZ_JAAXOO010000008.1"/>
</dbReference>
<feature type="domain" description="Methyltransferase" evidence="2">
    <location>
        <begin position="38"/>
        <end position="125"/>
    </location>
</feature>
<protein>
    <submittedName>
        <fullName evidence="3">Class I SAM-dependent methyltransferase</fullName>
    </submittedName>
</protein>
<dbReference type="AlphaFoldDB" id="A0A846XR97"/>
<keyword evidence="3" id="KW-0489">Methyltransferase</keyword>
<accession>A0A846XR97</accession>
<dbReference type="GO" id="GO:0032259">
    <property type="term" value="P:methylation"/>
    <property type="evidence" value="ECO:0007669"/>
    <property type="project" value="UniProtKB-KW"/>
</dbReference>
<gene>
    <name evidence="3" type="ORF">HGA13_30150</name>
</gene>
<dbReference type="Pfam" id="PF13649">
    <property type="entry name" value="Methyltransf_25"/>
    <property type="match status" value="1"/>
</dbReference>
<keyword evidence="1 3" id="KW-0808">Transferase</keyword>
<dbReference type="PANTHER" id="PTHR43861">
    <property type="entry name" value="TRANS-ACONITATE 2-METHYLTRANSFERASE-RELATED"/>
    <property type="match status" value="1"/>
</dbReference>
<reference evidence="3 4" key="1">
    <citation type="submission" date="2020-04" db="EMBL/GenBank/DDBJ databases">
        <title>MicrobeNet Type strains.</title>
        <authorList>
            <person name="Nicholson A.C."/>
        </authorList>
    </citation>
    <scope>NUCLEOTIDE SEQUENCE [LARGE SCALE GENOMIC DNA]</scope>
    <source>
        <strain evidence="3 4">DSM 45078</strain>
    </source>
</reference>
<evidence type="ECO:0000313" key="3">
    <source>
        <dbReference type="EMBL" id="NKY37300.1"/>
    </source>
</evidence>
<dbReference type="GO" id="GO:0008168">
    <property type="term" value="F:methyltransferase activity"/>
    <property type="evidence" value="ECO:0007669"/>
    <property type="project" value="UniProtKB-KW"/>
</dbReference>
<dbReference type="InterPro" id="IPR041698">
    <property type="entry name" value="Methyltransf_25"/>
</dbReference>
<organism evidence="3 4">
    <name type="scientific">Nocardia speluncae</name>
    <dbReference type="NCBI Taxonomy" id="419477"/>
    <lineage>
        <taxon>Bacteria</taxon>
        <taxon>Bacillati</taxon>
        <taxon>Actinomycetota</taxon>
        <taxon>Actinomycetes</taxon>
        <taxon>Mycobacteriales</taxon>
        <taxon>Nocardiaceae</taxon>
        <taxon>Nocardia</taxon>
    </lineage>
</organism>
<evidence type="ECO:0000313" key="4">
    <source>
        <dbReference type="Proteomes" id="UP000565715"/>
    </source>
</evidence>
<dbReference type="Proteomes" id="UP000565715">
    <property type="component" value="Unassembled WGS sequence"/>
</dbReference>